<dbReference type="OrthoDB" id="16729at2759"/>
<dbReference type="PANTHER" id="PTHR28360:SF1">
    <property type="entry name" value="DYNACTIN SUBUNIT 3"/>
    <property type="match status" value="1"/>
</dbReference>
<dbReference type="RefSeq" id="XP_024084934.1">
    <property type="nucleotide sequence ID" value="XM_024229166.1"/>
</dbReference>
<dbReference type="OMA" id="MTTINEY"/>
<dbReference type="RefSeq" id="XP_024084937.1">
    <property type="nucleotide sequence ID" value="XM_024229169.1"/>
</dbReference>
<evidence type="ECO:0000313" key="2">
    <source>
        <dbReference type="Proteomes" id="UP000494040"/>
    </source>
</evidence>
<dbReference type="RefSeq" id="XP_024084935.1">
    <property type="nucleotide sequence ID" value="XM_024229167.1"/>
</dbReference>
<dbReference type="EnsemblMetazoa" id="XM_024229166.1">
    <property type="protein sequence ID" value="XP_024084934.1"/>
    <property type="gene ID" value="LOC106673443"/>
</dbReference>
<dbReference type="RefSeq" id="XP_024084936.1">
    <property type="nucleotide sequence ID" value="XM_024229168.1"/>
</dbReference>
<proteinExistence type="predicted"/>
<dbReference type="EnsemblMetazoa" id="XM_014405564.2">
    <property type="protein sequence ID" value="XP_014261050.2"/>
    <property type="gene ID" value="LOC106673443"/>
</dbReference>
<dbReference type="AlphaFoldDB" id="A0A8I6SUV6"/>
<dbReference type="Pfam" id="PF07426">
    <property type="entry name" value="Dynactin_p22"/>
    <property type="match status" value="1"/>
</dbReference>
<dbReference type="EnsemblMetazoa" id="XM_024229165.1">
    <property type="protein sequence ID" value="XP_024084933.1"/>
    <property type="gene ID" value="LOC106673443"/>
</dbReference>
<dbReference type="EnsemblMetazoa" id="XM_024229169.1">
    <property type="protein sequence ID" value="XP_024084937.1"/>
    <property type="gene ID" value="LOC106673443"/>
</dbReference>
<sequence length="191" mass="21842">MPGVLYAKPDPLDVLEAQILDLEKKIIGDANFNERDTPLAESLVHSNNTINNEISSYSNIKTMFDRIQQLGNFLNPTYEDTLVNRMGKVRVVLESEVELRQLLDDLSRLDTLNNQLSPDPLKNIPSLYERLSVVTKNTIRLDEDFKEVNNKTKFLVNSFSSAVRTMNHCLLVFDAVLTEMERNDKVVKNDN</sequence>
<dbReference type="GO" id="GO:0061640">
    <property type="term" value="P:cytoskeleton-dependent cytokinesis"/>
    <property type="evidence" value="ECO:0007669"/>
    <property type="project" value="InterPro"/>
</dbReference>
<accession>A0A8I6SUV6</accession>
<dbReference type="Proteomes" id="UP000494040">
    <property type="component" value="Unassembled WGS sequence"/>
</dbReference>
<dbReference type="GeneID" id="106673443"/>
<keyword evidence="2" id="KW-1185">Reference proteome</keyword>
<evidence type="ECO:0008006" key="3">
    <source>
        <dbReference type="Google" id="ProtNLM"/>
    </source>
</evidence>
<protein>
    <recommendedName>
        <fullName evidence="3">Dynactin subunit 3</fullName>
    </recommendedName>
</protein>
<dbReference type="KEGG" id="clec:106673443"/>
<dbReference type="GO" id="GO:0005869">
    <property type="term" value="C:dynactin complex"/>
    <property type="evidence" value="ECO:0007669"/>
    <property type="project" value="InterPro"/>
</dbReference>
<organism evidence="1 2">
    <name type="scientific">Cimex lectularius</name>
    <name type="common">Bed bug</name>
    <name type="synonym">Acanthia lectularia</name>
    <dbReference type="NCBI Taxonomy" id="79782"/>
    <lineage>
        <taxon>Eukaryota</taxon>
        <taxon>Metazoa</taxon>
        <taxon>Ecdysozoa</taxon>
        <taxon>Arthropoda</taxon>
        <taxon>Hexapoda</taxon>
        <taxon>Insecta</taxon>
        <taxon>Pterygota</taxon>
        <taxon>Neoptera</taxon>
        <taxon>Paraneoptera</taxon>
        <taxon>Hemiptera</taxon>
        <taxon>Heteroptera</taxon>
        <taxon>Panheteroptera</taxon>
        <taxon>Cimicomorpha</taxon>
        <taxon>Cimicidae</taxon>
        <taxon>Cimex</taxon>
    </lineage>
</organism>
<reference evidence="1" key="1">
    <citation type="submission" date="2022-01" db="UniProtKB">
        <authorList>
            <consortium name="EnsemblMetazoa"/>
        </authorList>
    </citation>
    <scope>IDENTIFICATION</scope>
</reference>
<dbReference type="RefSeq" id="XP_024084933.1">
    <property type="nucleotide sequence ID" value="XM_024229165.1"/>
</dbReference>
<evidence type="ECO:0000313" key="1">
    <source>
        <dbReference type="EnsemblMetazoa" id="XP_024084933.1"/>
    </source>
</evidence>
<dbReference type="PANTHER" id="PTHR28360">
    <property type="entry name" value="DYNACTIN SUBUNIT 3"/>
    <property type="match status" value="1"/>
</dbReference>
<dbReference type="InterPro" id="IPR009991">
    <property type="entry name" value="DCTN3"/>
</dbReference>
<dbReference type="EnsemblMetazoa" id="XM_024229168.1">
    <property type="protein sequence ID" value="XP_024084936.1"/>
    <property type="gene ID" value="LOC106673443"/>
</dbReference>
<name>A0A8I6SUV6_CIMLE</name>
<dbReference type="EnsemblMetazoa" id="XM_024229167.1">
    <property type="protein sequence ID" value="XP_024084935.1"/>
    <property type="gene ID" value="LOC106673443"/>
</dbReference>
<dbReference type="RefSeq" id="XP_014261050.2">
    <property type="nucleotide sequence ID" value="XM_014405564.2"/>
</dbReference>